<feature type="compositionally biased region" description="Low complexity" evidence="1">
    <location>
        <begin position="536"/>
        <end position="547"/>
    </location>
</feature>
<dbReference type="PANTHER" id="PTHR22949">
    <property type="entry name" value="WHITE COLLAR 2 PROTEIN WC2"/>
    <property type="match status" value="1"/>
</dbReference>
<feature type="domain" description="DUF8032" evidence="2">
    <location>
        <begin position="168"/>
        <end position="261"/>
    </location>
</feature>
<dbReference type="OrthoDB" id="5599902at2759"/>
<dbReference type="EMBL" id="LT551908">
    <property type="protein sequence ID" value="SAL97747.1"/>
    <property type="molecule type" value="Genomic_DNA"/>
</dbReference>
<dbReference type="PANTHER" id="PTHR22949:SF0">
    <property type="entry name" value="RE27538P"/>
    <property type="match status" value="1"/>
</dbReference>
<keyword evidence="4" id="KW-1185">Reference proteome</keyword>
<dbReference type="SUPFAM" id="SSF81995">
    <property type="entry name" value="beta-sandwich domain of Sec23/24"/>
    <property type="match status" value="1"/>
</dbReference>
<protein>
    <recommendedName>
        <fullName evidence="2">DUF8032 domain-containing protein</fullName>
    </recommendedName>
</protein>
<dbReference type="STRING" id="4829.A0A163UW09"/>
<feature type="region of interest" description="Disordered" evidence="1">
    <location>
        <begin position="131"/>
        <end position="160"/>
    </location>
</feature>
<dbReference type="InParanoid" id="A0A163UW09"/>
<reference evidence="3" key="1">
    <citation type="submission" date="2016-04" db="EMBL/GenBank/DDBJ databases">
        <authorList>
            <person name="Evans L.H."/>
            <person name="Alamgir A."/>
            <person name="Owens N."/>
            <person name="Weber N.D."/>
            <person name="Virtaneva K."/>
            <person name="Barbian K."/>
            <person name="Babar A."/>
            <person name="Rosenke K."/>
        </authorList>
    </citation>
    <scope>NUCLEOTIDE SEQUENCE [LARGE SCALE GENOMIC DNA]</scope>
    <source>
        <strain evidence="3">CBS 101.48</strain>
    </source>
</reference>
<name>A0A163UW09_ABSGL</name>
<sequence>MESTSSMLLQDFIDAPSKAESILDGLTAEQIQLIEATISTVKKRKLDKATIPLSPPSEVEDLLIPSRSTASSSVNAKPDSVAQPTATSPVAIAIANALATAMANAVANSIHQQQRQLQIQQQQQQQQLQQQQQQQGQQQDTTTKAPKEQDASAKAPNEPMAQIKDGVEWVSFVYSHNRTMKNYTIRTDLQTLSLDDIDDKFKTENCVYPRANLPRDQYKGNRWAYETECNVLGWKLAWLNRNDISGKRGLIQRAVDSYRNRYPSMRSRRVARQAKLMNGTLRKRKQRGEEEDALLELMTSLATSAAGGSPTCINANNNSNSVNHPYVTPTSLETAIVKPANHPKTIAMEDLVTGARCRIKINIETVSLDYIPHEFRLANSPFPRHLHSTVSNGKSRSMEEKMCNELAWKLAWLNPKYLAGKKNMLQRALDLYRQKFMPSMPPRKHSSRQPTLVALMDTQPPPSIVTPLTTSALSAQNAHYQQQGATICAASPAMSCISGTTASLDFADCLSLADETIPNGCDVMMYTTLPTTSVPASPSSYSTRSSPHLLPSFDESSTTVSASSGTNSMACTPSPPVSSELFQLTMDEMYDAFMLPPTASMEDVVDQEASFMLTDLDSSNQLVNNHNSNAKLFDPSFLSSPSLPSSTLQQDLLVKMENVDDFTDQLLGTFF</sequence>
<feature type="region of interest" description="Disordered" evidence="1">
    <location>
        <begin position="536"/>
        <end position="574"/>
    </location>
</feature>
<dbReference type="Proteomes" id="UP000078561">
    <property type="component" value="Unassembled WGS sequence"/>
</dbReference>
<gene>
    <name evidence="3" type="primary">ABSGL_03255.1 scaffold 4278</name>
</gene>
<evidence type="ECO:0000259" key="2">
    <source>
        <dbReference type="Pfam" id="PF26087"/>
    </source>
</evidence>
<evidence type="ECO:0000313" key="4">
    <source>
        <dbReference type="Proteomes" id="UP000078561"/>
    </source>
</evidence>
<evidence type="ECO:0000256" key="1">
    <source>
        <dbReference type="SAM" id="MobiDB-lite"/>
    </source>
</evidence>
<dbReference type="InterPro" id="IPR058345">
    <property type="entry name" value="DUF8032"/>
</dbReference>
<dbReference type="AlphaFoldDB" id="A0A163UW09"/>
<feature type="compositionally biased region" description="Polar residues" evidence="1">
    <location>
        <begin position="554"/>
        <end position="571"/>
    </location>
</feature>
<dbReference type="Pfam" id="PF26087">
    <property type="entry name" value="DUF8032"/>
    <property type="match status" value="2"/>
</dbReference>
<evidence type="ECO:0000313" key="3">
    <source>
        <dbReference type="EMBL" id="SAL97747.1"/>
    </source>
</evidence>
<accession>A0A163UW09</accession>
<feature type="domain" description="DUF8032" evidence="2">
    <location>
        <begin position="343"/>
        <end position="436"/>
    </location>
</feature>
<proteinExistence type="predicted"/>
<dbReference type="OMA" id="DSANNDM"/>
<organism evidence="3">
    <name type="scientific">Absidia glauca</name>
    <name type="common">Pin mould</name>
    <dbReference type="NCBI Taxonomy" id="4829"/>
    <lineage>
        <taxon>Eukaryota</taxon>
        <taxon>Fungi</taxon>
        <taxon>Fungi incertae sedis</taxon>
        <taxon>Mucoromycota</taxon>
        <taxon>Mucoromycotina</taxon>
        <taxon>Mucoromycetes</taxon>
        <taxon>Mucorales</taxon>
        <taxon>Cunninghamellaceae</taxon>
        <taxon>Absidia</taxon>
    </lineage>
</organism>